<dbReference type="Proteomes" id="UP001159405">
    <property type="component" value="Unassembled WGS sequence"/>
</dbReference>
<dbReference type="PROSITE" id="PS50297">
    <property type="entry name" value="ANK_REP_REGION"/>
    <property type="match status" value="1"/>
</dbReference>
<dbReference type="EMBL" id="CALNXK010000062">
    <property type="protein sequence ID" value="CAH3139173.1"/>
    <property type="molecule type" value="Genomic_DNA"/>
</dbReference>
<dbReference type="PROSITE" id="PS50088">
    <property type="entry name" value="ANK_REPEAT"/>
    <property type="match status" value="1"/>
</dbReference>
<dbReference type="InterPro" id="IPR036770">
    <property type="entry name" value="Ankyrin_rpt-contain_sf"/>
</dbReference>
<organism evidence="2 3">
    <name type="scientific">Porites lobata</name>
    <dbReference type="NCBI Taxonomy" id="104759"/>
    <lineage>
        <taxon>Eukaryota</taxon>
        <taxon>Metazoa</taxon>
        <taxon>Cnidaria</taxon>
        <taxon>Anthozoa</taxon>
        <taxon>Hexacorallia</taxon>
        <taxon>Scleractinia</taxon>
        <taxon>Fungiina</taxon>
        <taxon>Poritidae</taxon>
        <taxon>Porites</taxon>
    </lineage>
</organism>
<evidence type="ECO:0000256" key="1">
    <source>
        <dbReference type="PROSITE-ProRule" id="PRU00023"/>
    </source>
</evidence>
<keyword evidence="3" id="KW-1185">Reference proteome</keyword>
<dbReference type="InterPro" id="IPR002110">
    <property type="entry name" value="Ankyrin_rpt"/>
</dbReference>
<protein>
    <submittedName>
        <fullName evidence="2">Uncharacterized protein</fullName>
    </submittedName>
</protein>
<evidence type="ECO:0000313" key="2">
    <source>
        <dbReference type="EMBL" id="CAH3139173.1"/>
    </source>
</evidence>
<comment type="caution">
    <text evidence="2">The sequence shown here is derived from an EMBL/GenBank/DDBJ whole genome shotgun (WGS) entry which is preliminary data.</text>
</comment>
<keyword evidence="1" id="KW-0040">ANK repeat</keyword>
<sequence>MLEVCKEKPASAGENKLEAEKLSERLQCAVENENIRRAVMLLRRGADPNILVNGLSALHVAVGLEAPLNIRFTRLLLDYGGNPDIASAEGLTPIHVAAMWNRVNCLKLLIDRGGNPYQKDKDGLNALTLAREFEHDTSADTSDFLAKLDDRITKQLTEGSLSSLSLNSNAASDSISSRESPHQGCNLPVTKKVSMRTFTRKILRNLRRASECFCCGFRRIRRLFRSS</sequence>
<gene>
    <name evidence="2" type="ORF">PLOB_00040479</name>
</gene>
<dbReference type="PANTHER" id="PTHR46427:SF1">
    <property type="entry name" value="ANKYRIN REPEAT AND LEM DOMAIN-CONTAINING PROTEIN 1"/>
    <property type="match status" value="1"/>
</dbReference>
<dbReference type="SMART" id="SM00248">
    <property type="entry name" value="ANK"/>
    <property type="match status" value="3"/>
</dbReference>
<feature type="repeat" description="ANK" evidence="1">
    <location>
        <begin position="89"/>
        <end position="121"/>
    </location>
</feature>
<name>A0ABN8P9X1_9CNID</name>
<proteinExistence type="predicted"/>
<accession>A0ABN8P9X1</accession>
<reference evidence="2 3" key="1">
    <citation type="submission" date="2022-05" db="EMBL/GenBank/DDBJ databases">
        <authorList>
            <consortium name="Genoscope - CEA"/>
            <person name="William W."/>
        </authorList>
    </citation>
    <scope>NUCLEOTIDE SEQUENCE [LARGE SCALE GENOMIC DNA]</scope>
</reference>
<dbReference type="Gene3D" id="1.25.40.20">
    <property type="entry name" value="Ankyrin repeat-containing domain"/>
    <property type="match status" value="1"/>
</dbReference>
<dbReference type="SUPFAM" id="SSF48403">
    <property type="entry name" value="Ankyrin repeat"/>
    <property type="match status" value="1"/>
</dbReference>
<dbReference type="PANTHER" id="PTHR46427">
    <property type="entry name" value="ANKYRIN REPEAT AND LEM DOMAIN-CONTAINING PROTEIN 1"/>
    <property type="match status" value="1"/>
</dbReference>
<dbReference type="Pfam" id="PF12796">
    <property type="entry name" value="Ank_2"/>
    <property type="match status" value="1"/>
</dbReference>
<dbReference type="InterPro" id="IPR034998">
    <property type="entry name" value="ANKLE1"/>
</dbReference>
<evidence type="ECO:0000313" key="3">
    <source>
        <dbReference type="Proteomes" id="UP001159405"/>
    </source>
</evidence>